<dbReference type="Gene3D" id="3.40.50.300">
    <property type="entry name" value="P-loop containing nucleotide triphosphate hydrolases"/>
    <property type="match status" value="1"/>
</dbReference>
<evidence type="ECO:0000313" key="2">
    <source>
        <dbReference type="EMBL" id="NAS14345.1"/>
    </source>
</evidence>
<dbReference type="AlphaFoldDB" id="A0A6L9EI64"/>
<dbReference type="EMBL" id="WXYO01000009">
    <property type="protein sequence ID" value="NAS14345.1"/>
    <property type="molecule type" value="Genomic_DNA"/>
</dbReference>
<evidence type="ECO:0000259" key="1">
    <source>
        <dbReference type="Pfam" id="PF13401"/>
    </source>
</evidence>
<dbReference type="InterPro" id="IPR011990">
    <property type="entry name" value="TPR-like_helical_dom_sf"/>
</dbReference>
<dbReference type="SUPFAM" id="SSF48452">
    <property type="entry name" value="TPR-like"/>
    <property type="match status" value="1"/>
</dbReference>
<dbReference type="InterPro" id="IPR027417">
    <property type="entry name" value="P-loop_NTPase"/>
</dbReference>
<gene>
    <name evidence="2" type="ORF">GTQ38_20200</name>
</gene>
<name>A0A6L9EI64_9FLAO</name>
<dbReference type="SUPFAM" id="SSF52540">
    <property type="entry name" value="P-loop containing nucleoside triphosphate hydrolases"/>
    <property type="match status" value="1"/>
</dbReference>
<dbReference type="GO" id="GO:0016887">
    <property type="term" value="F:ATP hydrolysis activity"/>
    <property type="evidence" value="ECO:0007669"/>
    <property type="project" value="InterPro"/>
</dbReference>
<organism evidence="2 3">
    <name type="scientific">Poritiphilus flavus</name>
    <dbReference type="NCBI Taxonomy" id="2697053"/>
    <lineage>
        <taxon>Bacteria</taxon>
        <taxon>Pseudomonadati</taxon>
        <taxon>Bacteroidota</taxon>
        <taxon>Flavobacteriia</taxon>
        <taxon>Flavobacteriales</taxon>
        <taxon>Flavobacteriaceae</taxon>
        <taxon>Poritiphilus</taxon>
    </lineage>
</organism>
<accession>A0A6L9EI64</accession>
<dbReference type="InterPro" id="IPR049945">
    <property type="entry name" value="AAA_22"/>
</dbReference>
<proteinExistence type="predicted"/>
<feature type="domain" description="ORC1/DEAH AAA+ ATPase" evidence="1">
    <location>
        <begin position="343"/>
        <end position="486"/>
    </location>
</feature>
<dbReference type="Pfam" id="PF13401">
    <property type="entry name" value="AAA_22"/>
    <property type="match status" value="1"/>
</dbReference>
<protein>
    <submittedName>
        <fullName evidence="2">AAA family ATPase</fullName>
    </submittedName>
</protein>
<dbReference type="Proteomes" id="UP000475249">
    <property type="component" value="Unassembled WGS sequence"/>
</dbReference>
<reference evidence="2 3" key="1">
    <citation type="submission" date="2020-01" db="EMBL/GenBank/DDBJ databases">
        <title>Bacteria diversity of Porities sp.</title>
        <authorList>
            <person name="Wang G."/>
        </authorList>
    </citation>
    <scope>NUCLEOTIDE SEQUENCE [LARGE SCALE GENOMIC DNA]</scope>
    <source>
        <strain evidence="2 3">R33</strain>
    </source>
</reference>
<comment type="caution">
    <text evidence="2">The sequence shown here is derived from an EMBL/GenBank/DDBJ whole genome shotgun (WGS) entry which is preliminary data.</text>
</comment>
<keyword evidence="3" id="KW-1185">Reference proteome</keyword>
<dbReference type="RefSeq" id="WP_161437386.1">
    <property type="nucleotide sequence ID" value="NZ_WXYO01000009.1"/>
</dbReference>
<sequence>MKYLTPNFWNLFRDTEGKFIGKEFEKLVQDVLKLRFGGNWEQTPLSWDGGKDFVNLTYDGKSKSWAECKMYKKSLTTSDFAKTLVMAINNSIDSIIIISYSPLVKNARIHLGDFAAITHKNVQVFDDTKFENLIFSCFREKEFAKYFPDFEYKKPIDFTYSTYTYYNFVSSDITIEWSQINELPALQREIITKRNNPCLYELCFISNLTEEEHLTIDFSSLFNEKGQLDYRFNFVNLPAILSQNRRIRNTDLLKGILQNTKYERTLRPGQIFSLKLYFIPVDIGELKIPSFKFQFGGIQENFTSKKLIVSNLSAPPLIGGLIHETIHRTDQVISSNNRVVFQIVSGDSGVGKTRYAKEIIDRLLKYNFHVNLLDGATSNCETHAKFIVELLTQLYKLPNPYNFENKDVAFNVYEKDGFYSKPDELVYSTLKLCIQNQQIEPNLYENELIPLLHKLILSRRSALIIDNVQSLDEESIELLNKLMVLNQTIGQNFVMYIFNTEVMDYNSKPGSFYNQLHDKTLYKSSLVRIKSFKLSEVTLFVDSTIRLRNNRYFSKEHKNLFQQIVKSIPAKPFYLSQFIDLLLQDEVISLEEGDFYINNVVELNNRLISISRKETDILSARLSKLTQEQRQVLSVISFFGELDSMILKLLLDKNLEITNWLIEVNFLKKEYEKLKFVHSLMDGFFVGKVEEQRAYLTSETKNKFLKNEFLLKHFPHVLFTISPQISLFDNAVAKIDKLSELSKRNQFYANSILKFIYLSNEEVKPDQYLYAVIKVISFASFNDKKLFLIKLLEMWGYLKDYIPPDDIQAIFYIEIARECGSFFAVHGEHAKSILFLDEVIEKVKGFKGDNRIRDRLIARLTNRKGVSFKQAFDFDNSSKSLLLALDFSIQSGSIIEEYLTYIDLGYIYYGRDTERTKEYWKAVHRMSNQIEEKIFNSDPETGLACILIKSLYNGIIGEFENSIVLANKLIYQSRHHCSTYYELQGLRAKAFFEYKTDASMENLENQLNKLIHLSSKANLYKYHVFAFHLLAIVYERYGKYENAKRQYQHILEEIKNEEKFGRSLEICLLISDSMKYYNKNKFKYPLSSHEISLQCGNSKYPLRTLGIHSPFQEEEYCLSLA</sequence>
<evidence type="ECO:0000313" key="3">
    <source>
        <dbReference type="Proteomes" id="UP000475249"/>
    </source>
</evidence>